<reference evidence="3" key="1">
    <citation type="submission" date="2016-11" db="EMBL/GenBank/DDBJ databases">
        <authorList>
            <person name="Varghese N."/>
            <person name="Submissions S."/>
        </authorList>
    </citation>
    <scope>NUCLEOTIDE SEQUENCE [LARGE SCALE GENOMIC DNA]</scope>
    <source>
        <strain evidence="3">DSM 29440</strain>
    </source>
</reference>
<keyword evidence="1" id="KW-0812">Transmembrane</keyword>
<feature type="transmembrane region" description="Helical" evidence="1">
    <location>
        <begin position="17"/>
        <end position="35"/>
    </location>
</feature>
<evidence type="ECO:0000313" key="3">
    <source>
        <dbReference type="Proteomes" id="UP000184932"/>
    </source>
</evidence>
<dbReference type="AlphaFoldDB" id="A0A1N6FU00"/>
<dbReference type="Proteomes" id="UP000184932">
    <property type="component" value="Unassembled WGS sequence"/>
</dbReference>
<keyword evidence="1" id="KW-1133">Transmembrane helix</keyword>
<keyword evidence="1" id="KW-0472">Membrane</keyword>
<dbReference type="RefSeq" id="WP_074256040.1">
    <property type="nucleotide sequence ID" value="NZ_FSRL01000001.1"/>
</dbReference>
<feature type="transmembrane region" description="Helical" evidence="1">
    <location>
        <begin position="41"/>
        <end position="62"/>
    </location>
</feature>
<gene>
    <name evidence="2" type="ORF">SAMN05444002_1959</name>
</gene>
<protein>
    <recommendedName>
        <fullName evidence="4">PH domain-containing protein</fullName>
    </recommendedName>
</protein>
<organism evidence="2 3">
    <name type="scientific">Vannielia litorea</name>
    <dbReference type="NCBI Taxonomy" id="1217970"/>
    <lineage>
        <taxon>Bacteria</taxon>
        <taxon>Pseudomonadati</taxon>
        <taxon>Pseudomonadota</taxon>
        <taxon>Alphaproteobacteria</taxon>
        <taxon>Rhodobacterales</taxon>
        <taxon>Paracoccaceae</taxon>
        <taxon>Vannielia</taxon>
    </lineage>
</organism>
<accession>A0A1N6FU00</accession>
<evidence type="ECO:0008006" key="4">
    <source>
        <dbReference type="Google" id="ProtNLM"/>
    </source>
</evidence>
<evidence type="ECO:0000313" key="2">
    <source>
        <dbReference type="EMBL" id="SIN98775.1"/>
    </source>
</evidence>
<proteinExistence type="predicted"/>
<dbReference type="STRING" id="1217970.SAMN05444002_1959"/>
<dbReference type="OrthoDB" id="7862519at2"/>
<sequence length="169" mass="18105">MTELPDFRIGASLLRRIFAAAMFGLLAYVLFKMGFSGDGPLGVRVVLVGLAGGVVGMGVWLWQATEGELVLRDGALVVEGGRVLARLEQIDRVERGAFAMKPAGGFVLKMREKQQFGWAPGLWWVRGRTVAVGGVVHPAAGKAMGQIIEAAMAELALQKSPDEEGADRR</sequence>
<evidence type="ECO:0000256" key="1">
    <source>
        <dbReference type="SAM" id="Phobius"/>
    </source>
</evidence>
<name>A0A1N6FU00_9RHOB</name>
<keyword evidence="3" id="KW-1185">Reference proteome</keyword>
<dbReference type="EMBL" id="FSRL01000001">
    <property type="protein sequence ID" value="SIN98775.1"/>
    <property type="molecule type" value="Genomic_DNA"/>
</dbReference>